<evidence type="ECO:0000313" key="2">
    <source>
        <dbReference type="EMBL" id="GBF59247.1"/>
    </source>
</evidence>
<keyword evidence="1" id="KW-0812">Transmembrane</keyword>
<evidence type="ECO:0000313" key="3">
    <source>
        <dbReference type="Proteomes" id="UP000245086"/>
    </source>
</evidence>
<dbReference type="AlphaFoldDB" id="A0A2P2EDV5"/>
<dbReference type="EMBL" id="BFBR01000011">
    <property type="protein sequence ID" value="GBF59247.1"/>
    <property type="molecule type" value="Genomic_DNA"/>
</dbReference>
<accession>A0A2P2EDV5</accession>
<organism evidence="2 3">
    <name type="scientific">Candidatus Phycosocius bacilliformis</name>
    <dbReference type="NCBI Taxonomy" id="1445552"/>
    <lineage>
        <taxon>Bacteria</taxon>
        <taxon>Pseudomonadati</taxon>
        <taxon>Pseudomonadota</taxon>
        <taxon>Alphaproteobacteria</taxon>
        <taxon>Caulobacterales</taxon>
        <taxon>Caulobacterales incertae sedis</taxon>
        <taxon>Candidatus Phycosocius</taxon>
    </lineage>
</organism>
<keyword evidence="1" id="KW-0472">Membrane</keyword>
<name>A0A2P2EDV5_9PROT</name>
<sequence>MGKLSLRAQIIWGNLAIMLALTLSISIGMNSSATLMEWAIGGWFAHIIILFVTGFGFSLANDITEKTRPNLGKAASATWISLGLVLLLSIPACTAMGGIVSLLGR</sequence>
<dbReference type="RefSeq" id="WP_108986135.1">
    <property type="nucleotide sequence ID" value="NZ_BFBR01000011.1"/>
</dbReference>
<gene>
    <name evidence="2" type="ORF">PbB2_02939</name>
</gene>
<feature type="transmembrane region" description="Helical" evidence="1">
    <location>
        <begin position="79"/>
        <end position="103"/>
    </location>
</feature>
<evidence type="ECO:0000256" key="1">
    <source>
        <dbReference type="SAM" id="Phobius"/>
    </source>
</evidence>
<comment type="caution">
    <text evidence="2">The sequence shown here is derived from an EMBL/GenBank/DDBJ whole genome shotgun (WGS) entry which is preliminary data.</text>
</comment>
<feature type="transmembrane region" description="Helical" evidence="1">
    <location>
        <begin position="6"/>
        <end position="26"/>
    </location>
</feature>
<protein>
    <submittedName>
        <fullName evidence="2">Uncharacterized protein</fullName>
    </submittedName>
</protein>
<dbReference type="Proteomes" id="UP000245086">
    <property type="component" value="Unassembled WGS sequence"/>
</dbReference>
<keyword evidence="1" id="KW-1133">Transmembrane helix</keyword>
<reference evidence="2 3" key="1">
    <citation type="journal article" date="2018" name="Genome Announc.">
        <title>Draft Genome Sequence of "Candidatus Phycosocius bacilliformis," an Alphaproteobacterial Ectosymbiont of the Hydrocarbon-Producing Green Alga Botryococcus braunii.</title>
        <authorList>
            <person name="Tanabe Y."/>
            <person name="Yamaguchi H."/>
            <person name="Watanabe M.M."/>
        </authorList>
    </citation>
    <scope>NUCLEOTIDE SEQUENCE [LARGE SCALE GENOMIC DNA]</scope>
    <source>
        <strain evidence="2 3">BOTRYCO-2</strain>
    </source>
</reference>
<keyword evidence="3" id="KW-1185">Reference proteome</keyword>
<proteinExistence type="predicted"/>
<feature type="transmembrane region" description="Helical" evidence="1">
    <location>
        <begin position="38"/>
        <end position="59"/>
    </location>
</feature>